<gene>
    <name evidence="1" type="ORF">M5D96_011405</name>
</gene>
<sequence length="37" mass="4845">RFKYYFRLIPEKLFKNRRLQYSKLFWRTICQGILVRY</sequence>
<reference evidence="1" key="1">
    <citation type="journal article" date="2023" name="Genome Biol. Evol.">
        <title>Long-read-based Genome Assembly of Drosophila gunungcola Reveals Fewer Chemosensory Genes in Flower-breeding Species.</title>
        <authorList>
            <person name="Negi A."/>
            <person name="Liao B.Y."/>
            <person name="Yeh S.D."/>
        </authorList>
    </citation>
    <scope>NUCLEOTIDE SEQUENCE</scope>
    <source>
        <strain evidence="1">Sukarami</strain>
    </source>
</reference>
<dbReference type="EMBL" id="JAMKOV010000029">
    <property type="protein sequence ID" value="KAI8035806.1"/>
    <property type="molecule type" value="Genomic_DNA"/>
</dbReference>
<feature type="non-terminal residue" evidence="1">
    <location>
        <position position="1"/>
    </location>
</feature>
<dbReference type="AlphaFoldDB" id="A0A9P9YFD1"/>
<keyword evidence="2" id="KW-1185">Reference proteome</keyword>
<accession>A0A9P9YFD1</accession>
<evidence type="ECO:0000313" key="1">
    <source>
        <dbReference type="EMBL" id="KAI8035806.1"/>
    </source>
</evidence>
<name>A0A9P9YFD1_9MUSC</name>
<dbReference type="Proteomes" id="UP001059596">
    <property type="component" value="Unassembled WGS sequence"/>
</dbReference>
<organism evidence="1 2">
    <name type="scientific">Drosophila gunungcola</name>
    <name type="common">fruit fly</name>
    <dbReference type="NCBI Taxonomy" id="103775"/>
    <lineage>
        <taxon>Eukaryota</taxon>
        <taxon>Metazoa</taxon>
        <taxon>Ecdysozoa</taxon>
        <taxon>Arthropoda</taxon>
        <taxon>Hexapoda</taxon>
        <taxon>Insecta</taxon>
        <taxon>Pterygota</taxon>
        <taxon>Neoptera</taxon>
        <taxon>Endopterygota</taxon>
        <taxon>Diptera</taxon>
        <taxon>Brachycera</taxon>
        <taxon>Muscomorpha</taxon>
        <taxon>Ephydroidea</taxon>
        <taxon>Drosophilidae</taxon>
        <taxon>Drosophila</taxon>
        <taxon>Sophophora</taxon>
    </lineage>
</organism>
<evidence type="ECO:0000313" key="2">
    <source>
        <dbReference type="Proteomes" id="UP001059596"/>
    </source>
</evidence>
<comment type="caution">
    <text evidence="1">The sequence shown here is derived from an EMBL/GenBank/DDBJ whole genome shotgun (WGS) entry which is preliminary data.</text>
</comment>
<proteinExistence type="predicted"/>
<protein>
    <submittedName>
        <fullName evidence="1">Uncharacterized protein</fullName>
    </submittedName>
</protein>